<dbReference type="SUPFAM" id="SSF54427">
    <property type="entry name" value="NTF2-like"/>
    <property type="match status" value="1"/>
</dbReference>
<organism evidence="2 3">
    <name type="scientific">Actinomadura rudentiformis</name>
    <dbReference type="NCBI Taxonomy" id="359158"/>
    <lineage>
        <taxon>Bacteria</taxon>
        <taxon>Bacillati</taxon>
        <taxon>Actinomycetota</taxon>
        <taxon>Actinomycetes</taxon>
        <taxon>Streptosporangiales</taxon>
        <taxon>Thermomonosporaceae</taxon>
        <taxon>Actinomadura</taxon>
    </lineage>
</organism>
<evidence type="ECO:0000313" key="2">
    <source>
        <dbReference type="EMBL" id="KAB2340803.1"/>
    </source>
</evidence>
<gene>
    <name evidence="2" type="ORF">F8566_43570</name>
</gene>
<name>A0A6H9YP46_9ACTN</name>
<dbReference type="EMBL" id="WBMT01000028">
    <property type="protein sequence ID" value="KAB2340803.1"/>
    <property type="molecule type" value="Genomic_DNA"/>
</dbReference>
<dbReference type="InterPro" id="IPR037401">
    <property type="entry name" value="SnoaL-like"/>
</dbReference>
<dbReference type="Gene3D" id="3.10.450.50">
    <property type="match status" value="1"/>
</dbReference>
<sequence>MNYDAQKQAQRYIDIWNEKDAAARRAAIDELCTENAAYTDPLVVAEGRDALDATIAAVQQQFPDFVFRLAGNVDAHHDLARFTWELGPADAEAVVIGFDVAVFAEDGRIETVHGFLDKIPS</sequence>
<dbReference type="AlphaFoldDB" id="A0A6H9YP46"/>
<dbReference type="RefSeq" id="WP_151569223.1">
    <property type="nucleotide sequence ID" value="NZ_WBMT01000028.1"/>
</dbReference>
<feature type="domain" description="SnoaL-like" evidence="1">
    <location>
        <begin position="9"/>
        <end position="109"/>
    </location>
</feature>
<dbReference type="OrthoDB" id="9808719at2"/>
<comment type="caution">
    <text evidence="2">The sequence shown here is derived from an EMBL/GenBank/DDBJ whole genome shotgun (WGS) entry which is preliminary data.</text>
</comment>
<keyword evidence="3" id="KW-1185">Reference proteome</keyword>
<protein>
    <submittedName>
        <fullName evidence="2">Nuclear transport factor 2 family protein</fullName>
    </submittedName>
</protein>
<accession>A0A6H9YP46</accession>
<dbReference type="Proteomes" id="UP000468735">
    <property type="component" value="Unassembled WGS sequence"/>
</dbReference>
<evidence type="ECO:0000259" key="1">
    <source>
        <dbReference type="Pfam" id="PF12680"/>
    </source>
</evidence>
<dbReference type="Pfam" id="PF12680">
    <property type="entry name" value="SnoaL_2"/>
    <property type="match status" value="1"/>
</dbReference>
<evidence type="ECO:0000313" key="3">
    <source>
        <dbReference type="Proteomes" id="UP000468735"/>
    </source>
</evidence>
<dbReference type="InterPro" id="IPR032710">
    <property type="entry name" value="NTF2-like_dom_sf"/>
</dbReference>
<proteinExistence type="predicted"/>
<reference evidence="2 3" key="1">
    <citation type="submission" date="2019-09" db="EMBL/GenBank/DDBJ databases">
        <title>Actinomadura physcomitrii sp. nov., a novel actinomycete isolated from moss [Physcomitrium sphaericum (Ludw) Fuernr].</title>
        <authorList>
            <person name="Zhuang X."/>
            <person name="Liu C."/>
        </authorList>
    </citation>
    <scope>NUCLEOTIDE SEQUENCE [LARGE SCALE GENOMIC DNA]</scope>
    <source>
        <strain evidence="2 3">HMC1</strain>
    </source>
</reference>